<feature type="non-terminal residue" evidence="2">
    <location>
        <position position="1"/>
    </location>
</feature>
<evidence type="ECO:0000313" key="2">
    <source>
        <dbReference type="EMBL" id="URN17815.1"/>
    </source>
</evidence>
<feature type="compositionally biased region" description="Low complexity" evidence="1">
    <location>
        <begin position="37"/>
        <end position="48"/>
    </location>
</feature>
<sequence length="605" mass="63561">PAPSPYGPRGGGPEHPGRFAPPAGGAGQGPFGPPPAAGADAGRPAGVPPHRAGVVVEALLLVERGQGTRALARRLERLVHHAGGPADADRWADRLLRETLLGVRDARPYADVLRLLAARLTTRPAPGDRDAYGPSFWERLRLGEDERLDLLRRVLPADAPPRTARRPGCLEAVARRLAADPRGVQPLLCRWFTDDRPLPAEPGSCVRPTVAGVARALLHTHRDLAPDDLCEALVATAHPHADGLLADLVRDEPAALCRAVDRWAHDDARPARRVAAAAYGPLLAARVTADADREALRYAALALLSRPGDSSLHGAALAVLVHDPHSRARHLPQALAAFRDGDRGLPARTLTAALATHPEPVLAAFRARLHTGGPAAAADVLDALAEVGTPALARRAAALVRGYVDSRPDGAAHAAAHVDRRLEQGPAARAALLPLVTDLLRDPRAGVRAALAPVLAAPGTPASRALRGELLDVLIDSERHEHPDPAVPEALLRAAARGAAERPEPRTRDLVLRGGELLARAPGGAERLDPLLAGLAGEVPAFAALLDDWLTADPDRWAALTGPAVRRATGRPVAGAAPVTGRTALAMPVRAEPREHGTLRPAYRS</sequence>
<reference evidence="2" key="1">
    <citation type="submission" date="2022-04" db="EMBL/GenBank/DDBJ databases">
        <title>Systematic whole-genome sequencing reveals an unexpected diversity among actinomycetoma pathogens and provides insights into their antibacterial susceptibilities.</title>
        <authorList>
            <person name="Watson A.K."/>
            <person name="Kepplinger B."/>
            <person name="Bakhiet S.M."/>
            <person name="Mhmoud N.A."/>
            <person name="Chapman J."/>
            <person name="Allenby N."/>
            <person name="Mickiewicz K."/>
            <person name="Goodfellow M."/>
            <person name="Fahal A.H."/>
            <person name="Errington J."/>
        </authorList>
    </citation>
    <scope>NUCLEOTIDE SEQUENCE</scope>
    <source>
        <strain evidence="2">SD 504</strain>
    </source>
</reference>
<organism evidence="2 3">
    <name type="scientific">Streptomyces sudanensis</name>
    <dbReference type="NCBI Taxonomy" id="436397"/>
    <lineage>
        <taxon>Bacteria</taxon>
        <taxon>Bacillati</taxon>
        <taxon>Actinomycetota</taxon>
        <taxon>Actinomycetes</taxon>
        <taxon>Kitasatosporales</taxon>
        <taxon>Streptomycetaceae</taxon>
        <taxon>Streptomyces</taxon>
    </lineage>
</organism>
<name>A0ABY4TLD0_9ACTN</name>
<protein>
    <submittedName>
        <fullName evidence="2">Serine protease</fullName>
    </submittedName>
</protein>
<feature type="region of interest" description="Disordered" evidence="1">
    <location>
        <begin position="1"/>
        <end position="48"/>
    </location>
</feature>
<dbReference type="EMBL" id="CP095474">
    <property type="protein sequence ID" value="URN17815.1"/>
    <property type="molecule type" value="Genomic_DNA"/>
</dbReference>
<keyword evidence="2" id="KW-0645">Protease</keyword>
<gene>
    <name evidence="2" type="ORF">MW084_19865</name>
</gene>
<evidence type="ECO:0000313" key="3">
    <source>
        <dbReference type="Proteomes" id="UP001056383"/>
    </source>
</evidence>
<keyword evidence="3" id="KW-1185">Reference proteome</keyword>
<evidence type="ECO:0000256" key="1">
    <source>
        <dbReference type="SAM" id="MobiDB-lite"/>
    </source>
</evidence>
<proteinExistence type="predicted"/>
<accession>A0ABY4TLD0</accession>
<dbReference type="GO" id="GO:0008233">
    <property type="term" value="F:peptidase activity"/>
    <property type="evidence" value="ECO:0007669"/>
    <property type="project" value="UniProtKB-KW"/>
</dbReference>
<keyword evidence="2" id="KW-0378">Hydrolase</keyword>
<dbReference type="Proteomes" id="UP001056383">
    <property type="component" value="Chromosome"/>
</dbReference>
<dbReference type="GO" id="GO:0006508">
    <property type="term" value="P:proteolysis"/>
    <property type="evidence" value="ECO:0007669"/>
    <property type="project" value="UniProtKB-KW"/>
</dbReference>